<evidence type="ECO:0000256" key="1">
    <source>
        <dbReference type="SAM" id="Phobius"/>
    </source>
</evidence>
<organism evidence="2 3">
    <name type="scientific">Chitinophaga sancti</name>
    <dbReference type="NCBI Taxonomy" id="1004"/>
    <lineage>
        <taxon>Bacteria</taxon>
        <taxon>Pseudomonadati</taxon>
        <taxon>Bacteroidota</taxon>
        <taxon>Chitinophagia</taxon>
        <taxon>Chitinophagales</taxon>
        <taxon>Chitinophagaceae</taxon>
        <taxon>Chitinophaga</taxon>
    </lineage>
</organism>
<gene>
    <name evidence="2" type="ORF">SAMN05661012_06627</name>
</gene>
<evidence type="ECO:0000313" key="3">
    <source>
        <dbReference type="Proteomes" id="UP000183788"/>
    </source>
</evidence>
<dbReference type="STRING" id="1004.SAMN05661012_06627"/>
<keyword evidence="1" id="KW-1133">Transmembrane helix</keyword>
<evidence type="ECO:0000313" key="2">
    <source>
        <dbReference type="EMBL" id="SFW90524.1"/>
    </source>
</evidence>
<keyword evidence="1" id="KW-0472">Membrane</keyword>
<dbReference type="EMBL" id="FPIZ01000050">
    <property type="protein sequence ID" value="SFW90524.1"/>
    <property type="molecule type" value="Genomic_DNA"/>
</dbReference>
<name>A0A1K1T1Z4_9BACT</name>
<protein>
    <submittedName>
        <fullName evidence="2">Uncharacterized protein</fullName>
    </submittedName>
</protein>
<proteinExistence type="predicted"/>
<feature type="transmembrane region" description="Helical" evidence="1">
    <location>
        <begin position="6"/>
        <end position="24"/>
    </location>
</feature>
<accession>A0A1K1T1Z4</accession>
<keyword evidence="1" id="KW-0812">Transmembrane</keyword>
<reference evidence="2 3" key="1">
    <citation type="submission" date="2016-11" db="EMBL/GenBank/DDBJ databases">
        <authorList>
            <person name="Jaros S."/>
            <person name="Januszkiewicz K."/>
            <person name="Wedrychowicz H."/>
        </authorList>
    </citation>
    <scope>NUCLEOTIDE SEQUENCE [LARGE SCALE GENOMIC DNA]</scope>
    <source>
        <strain evidence="2 3">DSM 784</strain>
    </source>
</reference>
<dbReference type="Proteomes" id="UP000183788">
    <property type="component" value="Unassembled WGS sequence"/>
</dbReference>
<sequence>MHKLRVLLTITVIFSIIGVFYNYHRYQCYKNLFKKFPCKEDMVWQRMKLLNSNGQ</sequence>
<dbReference type="AlphaFoldDB" id="A0A1K1T1Z4"/>